<sequence>EREILKRTKQLGFVPYDTPDRQADLDEDVAESSPLLVAEDIVRLTNTNWCECGQCVVLPDFEPGECLCCREVGSKPFALQSTGCITTNEEFPLVCLNITMLKLAYFELHDRKLPMPQDIHRRYRYTAYRRFVRWVWGRLGRGSRL</sequence>
<dbReference type="AlphaFoldDB" id="A0A090XCT8"/>
<evidence type="ECO:0000259" key="1">
    <source>
        <dbReference type="Pfam" id="PF20478"/>
    </source>
</evidence>
<proteinExistence type="evidence at transcript level"/>
<feature type="non-terminal residue" evidence="2">
    <location>
        <position position="1"/>
    </location>
</feature>
<dbReference type="InterPro" id="IPR046815">
    <property type="entry name" value="P2RX7_C"/>
</dbReference>
<dbReference type="EMBL" id="GBIH01001515">
    <property type="protein sequence ID" value="JAC93195.1"/>
    <property type="molecule type" value="mRNA"/>
</dbReference>
<feature type="domain" description="P2X purinoreceptor 7 intracellular" evidence="1">
    <location>
        <begin position="44"/>
        <end position="138"/>
    </location>
</feature>
<protein>
    <submittedName>
        <fullName evidence="2">Putative kolobok-2 xt</fullName>
    </submittedName>
</protein>
<organism evidence="2">
    <name type="scientific">Ixodes ricinus</name>
    <name type="common">Common tick</name>
    <name type="synonym">Acarus ricinus</name>
    <dbReference type="NCBI Taxonomy" id="34613"/>
    <lineage>
        <taxon>Eukaryota</taxon>
        <taxon>Metazoa</taxon>
        <taxon>Ecdysozoa</taxon>
        <taxon>Arthropoda</taxon>
        <taxon>Chelicerata</taxon>
        <taxon>Arachnida</taxon>
        <taxon>Acari</taxon>
        <taxon>Parasitiformes</taxon>
        <taxon>Ixodida</taxon>
        <taxon>Ixodoidea</taxon>
        <taxon>Ixodidae</taxon>
        <taxon>Ixodinae</taxon>
        <taxon>Ixodes</taxon>
    </lineage>
</organism>
<name>A0A090XCT8_IXORI</name>
<dbReference type="PANTHER" id="PTHR36981">
    <property type="entry name" value="ZGC:195170"/>
    <property type="match status" value="1"/>
</dbReference>
<accession>A0A090XCT8</accession>
<feature type="non-terminal residue" evidence="2">
    <location>
        <position position="145"/>
    </location>
</feature>
<dbReference type="PANTHER" id="PTHR36981:SF1">
    <property type="entry name" value="P2X PURINORECEPTOR 7 INTRACELLULAR DOMAIN-CONTAINING PROTEIN"/>
    <property type="match status" value="1"/>
</dbReference>
<evidence type="ECO:0000313" key="2">
    <source>
        <dbReference type="EMBL" id="JAC93195.1"/>
    </source>
</evidence>
<dbReference type="Pfam" id="PF20478">
    <property type="entry name" value="P2RX7_C"/>
    <property type="match status" value="1"/>
</dbReference>
<reference evidence="2" key="1">
    <citation type="journal article" date="2015" name="PLoS Negl. Trop. Dis.">
        <title>Deep Sequencing Analysis of the Ixodes ricinus Haemocytome.</title>
        <authorList>
            <person name="Kotsyfakis M."/>
            <person name="Kopacek P."/>
            <person name="Franta Z."/>
            <person name="Pedra J.H."/>
            <person name="Ribeiro J.M."/>
        </authorList>
    </citation>
    <scope>NUCLEOTIDE SEQUENCE</scope>
</reference>